<evidence type="ECO:0000256" key="1">
    <source>
        <dbReference type="SAM" id="SignalP"/>
    </source>
</evidence>
<dbReference type="PANTHER" id="PTHR43649">
    <property type="entry name" value="ARABINOSE-BINDING PROTEIN-RELATED"/>
    <property type="match status" value="1"/>
</dbReference>
<organism evidence="2 3">
    <name type="scientific">Paenibacillus residui</name>
    <dbReference type="NCBI Taxonomy" id="629724"/>
    <lineage>
        <taxon>Bacteria</taxon>
        <taxon>Bacillati</taxon>
        <taxon>Bacillota</taxon>
        <taxon>Bacilli</taxon>
        <taxon>Bacillales</taxon>
        <taxon>Paenibacillaceae</taxon>
        <taxon>Paenibacillus</taxon>
    </lineage>
</organism>
<protein>
    <submittedName>
        <fullName evidence="2">Extracellular solute-binding protein</fullName>
    </submittedName>
</protein>
<evidence type="ECO:0000313" key="2">
    <source>
        <dbReference type="EMBL" id="MFD0868008.1"/>
    </source>
</evidence>
<gene>
    <name evidence="2" type="ORF">ACFQ03_02520</name>
</gene>
<name>A0ABW3D6P5_9BACL</name>
<dbReference type="PANTHER" id="PTHR43649:SF12">
    <property type="entry name" value="DIACETYLCHITOBIOSE BINDING PROTEIN DASA"/>
    <property type="match status" value="1"/>
</dbReference>
<comment type="caution">
    <text evidence="2">The sequence shown here is derived from an EMBL/GenBank/DDBJ whole genome shotgun (WGS) entry which is preliminary data.</text>
</comment>
<dbReference type="InterPro" id="IPR050490">
    <property type="entry name" value="Bact_solute-bd_prot1"/>
</dbReference>
<proteinExistence type="predicted"/>
<keyword evidence="3" id="KW-1185">Reference proteome</keyword>
<feature type="signal peptide" evidence="1">
    <location>
        <begin position="1"/>
        <end position="22"/>
    </location>
</feature>
<sequence>MTKKRWISAGSVLMTVALTAAACSGGGSQGTSQPSGEPGAKQAEENKMHEISFMNFAYTIFPAAEGAGVDAIKEKFNAHIKSQFILQSDFNSKLSVVMASGDMPDVVAIKDLDSNYYKWARQGAFLPLDDYIDQYETFRMVPDEIWDQIRVDGKIYSIPMYAPTYVFSNIIRKDWLDNLGLSMPTNYEELLEVAIAFTKDDPDGNGKDDTYGFALGENISPEYMAGAYWSGGWYHKNENGDYIPGIIGPGRKEVIETLAAAYREGAVTKDFAVLNWAQANKEFYSGKAGIFIGTPTGMVEEYYTGLLEVNPEARLASIPHFVAPDGSQGRLLGQGYFGLSTLSSKLKNDPEKVKKILEIMDYGRQFIPVNERTPDNEVFDWLMGHEGVGYEMVDGKAVLKPGSESITPIQYMLQRHEFWKPWAPNDEANQYSIASYNDPRMQQFIAEIEEMEATYNKTPYADPSRGIFSEAQSSKGADLQKYIIGEQTKMISGQRPLSDWDQMVKEWMGRGGADIIREINDGIKERGAAK</sequence>
<accession>A0ABW3D6P5</accession>
<keyword evidence="1" id="KW-0732">Signal</keyword>
<reference evidence="3" key="1">
    <citation type="journal article" date="2019" name="Int. J. Syst. Evol. Microbiol.">
        <title>The Global Catalogue of Microorganisms (GCM) 10K type strain sequencing project: providing services to taxonomists for standard genome sequencing and annotation.</title>
        <authorList>
            <consortium name="The Broad Institute Genomics Platform"/>
            <consortium name="The Broad Institute Genome Sequencing Center for Infectious Disease"/>
            <person name="Wu L."/>
            <person name="Ma J."/>
        </authorList>
    </citation>
    <scope>NUCLEOTIDE SEQUENCE [LARGE SCALE GENOMIC DNA]</scope>
    <source>
        <strain evidence="3">CCUG 57263</strain>
    </source>
</reference>
<feature type="chain" id="PRO_5045693469" evidence="1">
    <location>
        <begin position="23"/>
        <end position="530"/>
    </location>
</feature>
<dbReference type="Gene3D" id="3.40.190.10">
    <property type="entry name" value="Periplasmic binding protein-like II"/>
    <property type="match status" value="2"/>
</dbReference>
<dbReference type="InterPro" id="IPR006059">
    <property type="entry name" value="SBP"/>
</dbReference>
<dbReference type="Pfam" id="PF01547">
    <property type="entry name" value="SBP_bac_1"/>
    <property type="match status" value="1"/>
</dbReference>
<dbReference type="EMBL" id="JBHTIU010000008">
    <property type="protein sequence ID" value="MFD0868008.1"/>
    <property type="molecule type" value="Genomic_DNA"/>
</dbReference>
<dbReference type="SUPFAM" id="SSF53850">
    <property type="entry name" value="Periplasmic binding protein-like II"/>
    <property type="match status" value="1"/>
</dbReference>
<dbReference type="PROSITE" id="PS51257">
    <property type="entry name" value="PROKAR_LIPOPROTEIN"/>
    <property type="match status" value="1"/>
</dbReference>
<dbReference type="RefSeq" id="WP_379285866.1">
    <property type="nucleotide sequence ID" value="NZ_JBHTIU010000008.1"/>
</dbReference>
<evidence type="ECO:0000313" key="3">
    <source>
        <dbReference type="Proteomes" id="UP001597120"/>
    </source>
</evidence>
<dbReference type="Proteomes" id="UP001597120">
    <property type="component" value="Unassembled WGS sequence"/>
</dbReference>